<accession>A0A0L0FL42</accession>
<keyword evidence="1" id="KW-0175">Coiled coil</keyword>
<dbReference type="EMBL" id="KQ242711">
    <property type="protein sequence ID" value="KNC77507.1"/>
    <property type="molecule type" value="Genomic_DNA"/>
</dbReference>
<dbReference type="eggNOG" id="ENOG502S5D8">
    <property type="taxonomic scope" value="Eukaryota"/>
</dbReference>
<feature type="region of interest" description="Disordered" evidence="2">
    <location>
        <begin position="798"/>
        <end position="901"/>
    </location>
</feature>
<dbReference type="GO" id="GO:0045098">
    <property type="term" value="C:type III intermediate filament"/>
    <property type="evidence" value="ECO:0007669"/>
    <property type="project" value="TreeGrafter"/>
</dbReference>
<evidence type="ECO:0000313" key="3">
    <source>
        <dbReference type="EMBL" id="KNC77507.1"/>
    </source>
</evidence>
<feature type="coiled-coil region" evidence="1">
    <location>
        <begin position="194"/>
        <end position="249"/>
    </location>
</feature>
<evidence type="ECO:0000256" key="2">
    <source>
        <dbReference type="SAM" id="MobiDB-lite"/>
    </source>
</evidence>
<feature type="coiled-coil region" evidence="1">
    <location>
        <begin position="1103"/>
        <end position="1130"/>
    </location>
</feature>
<feature type="coiled-coil region" evidence="1">
    <location>
        <begin position="976"/>
        <end position="1003"/>
    </location>
</feature>
<organism evidence="3 4">
    <name type="scientific">Sphaeroforma arctica JP610</name>
    <dbReference type="NCBI Taxonomy" id="667725"/>
    <lineage>
        <taxon>Eukaryota</taxon>
        <taxon>Ichthyosporea</taxon>
        <taxon>Ichthyophonida</taxon>
        <taxon>Sphaeroforma</taxon>
    </lineage>
</organism>
<dbReference type="PANTHER" id="PTHR34707:SF1">
    <property type="entry name" value="VIMENTIN-TYPE INTERMEDIATE FILAMENT-ASSOCIATED COILED-COIL PROTEIN"/>
    <property type="match status" value="1"/>
</dbReference>
<protein>
    <submittedName>
        <fullName evidence="3">Uncharacterized protein</fullName>
    </submittedName>
</protein>
<feature type="coiled-coil region" evidence="1">
    <location>
        <begin position="1225"/>
        <end position="1252"/>
    </location>
</feature>
<proteinExistence type="predicted"/>
<reference evidence="3 4" key="1">
    <citation type="submission" date="2011-02" db="EMBL/GenBank/DDBJ databases">
        <title>The Genome Sequence of Sphaeroforma arctica JP610.</title>
        <authorList>
            <consortium name="The Broad Institute Genome Sequencing Platform"/>
            <person name="Russ C."/>
            <person name="Cuomo C."/>
            <person name="Young S.K."/>
            <person name="Zeng Q."/>
            <person name="Gargeya S."/>
            <person name="Alvarado L."/>
            <person name="Berlin A."/>
            <person name="Chapman S.B."/>
            <person name="Chen Z."/>
            <person name="Freedman E."/>
            <person name="Gellesch M."/>
            <person name="Goldberg J."/>
            <person name="Griggs A."/>
            <person name="Gujja S."/>
            <person name="Heilman E."/>
            <person name="Heiman D."/>
            <person name="Howarth C."/>
            <person name="Mehta T."/>
            <person name="Neiman D."/>
            <person name="Pearson M."/>
            <person name="Roberts A."/>
            <person name="Saif S."/>
            <person name="Shea T."/>
            <person name="Shenoy N."/>
            <person name="Sisk P."/>
            <person name="Stolte C."/>
            <person name="Sykes S."/>
            <person name="White J."/>
            <person name="Yandava C."/>
            <person name="Burger G."/>
            <person name="Gray M.W."/>
            <person name="Holland P.W.H."/>
            <person name="King N."/>
            <person name="Lang F.B.F."/>
            <person name="Roger A.J."/>
            <person name="Ruiz-Trillo I."/>
            <person name="Haas B."/>
            <person name="Nusbaum C."/>
            <person name="Birren B."/>
        </authorList>
    </citation>
    <scope>NUCLEOTIDE SEQUENCE [LARGE SCALE GENOMIC DNA]</scope>
    <source>
        <strain evidence="3 4">JP610</strain>
    </source>
</reference>
<evidence type="ECO:0000313" key="4">
    <source>
        <dbReference type="Proteomes" id="UP000054560"/>
    </source>
</evidence>
<dbReference type="PANTHER" id="PTHR34707">
    <property type="entry name" value="VIMENTIN-TYPE INTERMEDIATE FILAMENT-ASSOCIATED COILED-COIL PROTEIN"/>
    <property type="match status" value="1"/>
</dbReference>
<feature type="coiled-coil region" evidence="1">
    <location>
        <begin position="694"/>
        <end position="721"/>
    </location>
</feature>
<name>A0A0L0FL42_9EUKA</name>
<feature type="region of interest" description="Disordered" evidence="2">
    <location>
        <begin position="1023"/>
        <end position="1045"/>
    </location>
</feature>
<dbReference type="Proteomes" id="UP000054560">
    <property type="component" value="Unassembled WGS sequence"/>
</dbReference>
<keyword evidence="4" id="KW-1185">Reference proteome</keyword>
<feature type="coiled-coil region" evidence="1">
    <location>
        <begin position="312"/>
        <end position="437"/>
    </location>
</feature>
<sequence length="1412" mass="156662">MTEVDAMGLPVGDQGREEQIQRLVRENREITLKYGLLHKNYLKLRDLVTTIKENGKKERAEFVESVTDLRARNKGRTERLARKVTELQAVIASPNSSQSRCVSCVGKDLAIGEKNATIVEKDTAIGVLTEEKEALDKELESLRSGDQGDAKACEQCVIKDDTIYALAVELEQSKSMNEDKAGVCESCVEKDTRIEKLETEKNVKVAEIKEKDTKLDELETECAEYIVVIEEMKESSDEKDREIEELMADTAKECDGCAEKSATIDDLNGSCHEKHIRIDELVAEKSNNEVDMKKCDECAEKDAKVKELEPTVEQLESTVEQLESGKNKECDDCAEKSTVIEELAERCDEKETRVAELEAEMSKECDGCAEKSTAMAELAERCDEKDTRITELEAECADKSAAAEELAQLCDEKETIIDDLEREMESKDTERKECDECADRDAVIEGLTIELDKALNNDEVSTTECSECADKDTRISELCEALATTGDNNIVVAASNQDGAEGVEKDDMDRNTQIAEELEKEPYESEVKECRECAENTSRVADLSDELETRYGIIDELRRELNTRDSTIADLRDDEKKRQVCDEGTAKDAQIKATVEDSATVTSDDDTILICGESERTECTACAEKDAVILEMAEELVASNVANTHTNETSQGDSECADDVAQATDALADSAESEAKKESASHDGWGGDYECGECEQLQVELELMEDEMDSLRLRLETAESVETVGECVPCAERAAVKGGELDSQVDDKTDTDGCAKCVQLEATIDELEEELEGKKKSPKSSGECAVCAEKDEKIERLEEELGVKHSKSDSSHRCGACGGNGSSDGAEAGGQEAESDGSEAGQGDSQDRVKANGEQVDNVGEIEDKDALIDELRRELAASRKGDTTDEGGSSTCAEKDDTIEEQEVMIEVLREEVKELEARGANTEGDEMHEGTCGKCAERDARAQHGEVEEGDVGEQECPACVQNKDAYENKDRLFEEKNAEIGEKVEAIRALEAKLQEMKELSHVNQHKTTEGIDEQLEVDATSAEQAKYNGDQEEGEDSQDEKMTCKECLHKVVKIEEKDELIDELTRELEASRKEVITDDEDCLKCAEKDDAIKEKDDIIEEKEVMIEVLTNDLKELEDRSHNAEGDQEDCAECAEKNARIDELEAKEDAPLQGECGECVAKEDVIKQLQADATGEHREGTCKCGERDVQYQDVVADERDGGQVCHKCIQNAEQLESRDKMLSEKDAEIDEKVEEIKALQADSEAMKKEDVDPTRTPAGSNWVTECASCKRTNTSLVVVRPPSIETIEELQRLAALAQPLSKGFFGLFGSVSEPHIPCSECKEKDNTIEELELKLWYKQPGVVVYERPPKDESLETLQMLARKQISSKPKPVFTEPVVQVFLGVFVGLFYAMQTNEHWRDYNLADMLLY</sequence>
<feature type="compositionally biased region" description="Basic and acidic residues" evidence="2">
    <location>
        <begin position="798"/>
        <end position="812"/>
    </location>
</feature>
<dbReference type="RefSeq" id="XP_014151409.1">
    <property type="nucleotide sequence ID" value="XM_014295934.1"/>
</dbReference>
<evidence type="ECO:0000256" key="1">
    <source>
        <dbReference type="SAM" id="Coils"/>
    </source>
</evidence>
<feature type="compositionally biased region" description="Polar residues" evidence="2">
    <location>
        <begin position="640"/>
        <end position="653"/>
    </location>
</feature>
<dbReference type="GeneID" id="25910533"/>
<gene>
    <name evidence="3" type="ORF">SARC_10029</name>
</gene>
<feature type="region of interest" description="Disordered" evidence="2">
    <location>
        <begin position="640"/>
        <end position="687"/>
    </location>
</feature>
<feature type="compositionally biased region" description="Basic and acidic residues" evidence="2">
    <location>
        <begin position="865"/>
        <end position="884"/>
    </location>
</feature>